<evidence type="ECO:0008006" key="4">
    <source>
        <dbReference type="Google" id="ProtNLM"/>
    </source>
</evidence>
<comment type="caution">
    <text evidence="2">The sequence shown here is derived from an EMBL/GenBank/DDBJ whole genome shotgun (WGS) entry which is preliminary data.</text>
</comment>
<evidence type="ECO:0000313" key="2">
    <source>
        <dbReference type="EMBL" id="MQS38383.1"/>
    </source>
</evidence>
<dbReference type="EMBL" id="VDEQ01000253">
    <property type="protein sequence ID" value="MQS38383.1"/>
    <property type="molecule type" value="Genomic_DNA"/>
</dbReference>
<keyword evidence="3" id="KW-1185">Reference proteome</keyword>
<feature type="transmembrane region" description="Helical" evidence="1">
    <location>
        <begin position="73"/>
        <end position="96"/>
    </location>
</feature>
<evidence type="ECO:0000256" key="1">
    <source>
        <dbReference type="SAM" id="Phobius"/>
    </source>
</evidence>
<evidence type="ECO:0000313" key="3">
    <source>
        <dbReference type="Proteomes" id="UP000460558"/>
    </source>
</evidence>
<dbReference type="Proteomes" id="UP000460558">
    <property type="component" value="Unassembled WGS sequence"/>
</dbReference>
<protein>
    <recommendedName>
        <fullName evidence="4">Exo-alpha-sialidase</fullName>
    </recommendedName>
</protein>
<accession>A0ABW9NYS7</accession>
<organism evidence="2 3">
    <name type="scientific">Streptomyces katsurahamanus</name>
    <dbReference type="NCBI Taxonomy" id="2577098"/>
    <lineage>
        <taxon>Bacteria</taxon>
        <taxon>Bacillati</taxon>
        <taxon>Actinomycetota</taxon>
        <taxon>Actinomycetes</taxon>
        <taxon>Kitasatosporales</taxon>
        <taxon>Streptomycetaceae</taxon>
        <taxon>Streptomyces</taxon>
    </lineage>
</organism>
<name>A0ABW9NYS7_9ACTN</name>
<keyword evidence="1" id="KW-1133">Transmembrane helix</keyword>
<keyword evidence="1" id="KW-0472">Membrane</keyword>
<gene>
    <name evidence="2" type="ORF">FFZ77_23025</name>
</gene>
<keyword evidence="1" id="KW-0812">Transmembrane</keyword>
<proteinExistence type="predicted"/>
<sequence length="97" mass="10432">MTGRMTLRVSYDGGRTYSPVRTVAVNPRNAVILASPTEYPPCGCPRCTGRSVAAEDRVTSGLGRWMLLRFGRYAGPLYLVMILGGLVLVPAGAFAVR</sequence>
<reference evidence="2 3" key="1">
    <citation type="submission" date="2019-06" db="EMBL/GenBank/DDBJ databases">
        <title>Comparative genomics and metabolomics analyses of clavulanic acid producing Streptomyces species provides insight into specialized metabolism and evolution of beta-lactam biosynthetic gene clusters.</title>
        <authorList>
            <person name="Moore M.A."/>
            <person name="Cruz-Morales P."/>
            <person name="Barona Gomez F."/>
            <person name="Kapil T."/>
        </authorList>
    </citation>
    <scope>NUCLEOTIDE SEQUENCE [LARGE SCALE GENOMIC DNA]</scope>
    <source>
        <strain evidence="2 3">T-272</strain>
    </source>
</reference>